<gene>
    <name evidence="1" type="ORF">LPB19_12495</name>
</gene>
<keyword evidence="2" id="KW-1185">Reference proteome</keyword>
<accession>A0ABX7MUS0</accession>
<evidence type="ECO:0000313" key="2">
    <source>
        <dbReference type="Proteomes" id="UP000663555"/>
    </source>
</evidence>
<sequence length="137" mass="15571">MSDDLLGLGDNDIDALDQKKREDLRSRNPNNEPEVVLSMWTLATLTQAGEVVKKVVFGVVEQCLTDDYQTGDIACSESLIDVPQHPETRIYVSQKLRYECKGIGREVTIAEEEFWRCLPDTDASIDDLKRRLERGEL</sequence>
<reference evidence="1 2" key="1">
    <citation type="submission" date="2021-03" db="EMBL/GenBank/DDBJ databases">
        <title>Genome sequencing of Marinobacter sp. LPB0319.</title>
        <authorList>
            <person name="Kim J."/>
        </authorList>
    </citation>
    <scope>NUCLEOTIDE SEQUENCE [LARGE SCALE GENOMIC DNA]</scope>
    <source>
        <strain evidence="1 2">LPB0319</strain>
    </source>
</reference>
<dbReference type="Proteomes" id="UP000663555">
    <property type="component" value="Chromosome"/>
</dbReference>
<name>A0ABX7MUS0_9GAMM</name>
<dbReference type="EMBL" id="CP071247">
    <property type="protein sequence ID" value="QSP94008.1"/>
    <property type="molecule type" value="Genomic_DNA"/>
</dbReference>
<organism evidence="1 2">
    <name type="scientific">Marinobacter salinisoli</name>
    <dbReference type="NCBI Taxonomy" id="2769486"/>
    <lineage>
        <taxon>Bacteria</taxon>
        <taxon>Pseudomonadati</taxon>
        <taxon>Pseudomonadota</taxon>
        <taxon>Gammaproteobacteria</taxon>
        <taxon>Pseudomonadales</taxon>
        <taxon>Marinobacteraceae</taxon>
        <taxon>Marinobacter</taxon>
    </lineage>
</organism>
<evidence type="ECO:0000313" key="1">
    <source>
        <dbReference type="EMBL" id="QSP94008.1"/>
    </source>
</evidence>
<proteinExistence type="predicted"/>
<dbReference type="RefSeq" id="WP_206643230.1">
    <property type="nucleotide sequence ID" value="NZ_CP071247.1"/>
</dbReference>
<protein>
    <submittedName>
        <fullName evidence="1">Uncharacterized protein</fullName>
    </submittedName>
</protein>